<dbReference type="CDD" id="cd00161">
    <property type="entry name" value="beta-trefoil_Ricin-like"/>
    <property type="match status" value="1"/>
</dbReference>
<evidence type="ECO:0000256" key="1">
    <source>
        <dbReference type="SAM" id="SignalP"/>
    </source>
</evidence>
<reference evidence="4" key="1">
    <citation type="journal article" date="2019" name="Int. J. Syst. Evol. Microbiol.">
        <title>The Global Catalogue of Microorganisms (GCM) 10K type strain sequencing project: providing services to taxonomists for standard genome sequencing and annotation.</title>
        <authorList>
            <consortium name="The Broad Institute Genomics Platform"/>
            <consortium name="The Broad Institute Genome Sequencing Center for Infectious Disease"/>
            <person name="Wu L."/>
            <person name="Ma J."/>
        </authorList>
    </citation>
    <scope>NUCLEOTIDE SEQUENCE [LARGE SCALE GENOMIC DNA]</scope>
    <source>
        <strain evidence="4">CCUG 60214</strain>
    </source>
</reference>
<evidence type="ECO:0000313" key="4">
    <source>
        <dbReference type="Proteomes" id="UP001597168"/>
    </source>
</evidence>
<dbReference type="Gene3D" id="2.80.10.50">
    <property type="match status" value="3"/>
</dbReference>
<dbReference type="InterPro" id="IPR035992">
    <property type="entry name" value="Ricin_B-like_lectins"/>
</dbReference>
<dbReference type="InterPro" id="IPR000772">
    <property type="entry name" value="Ricin_B_lectin"/>
</dbReference>
<protein>
    <submittedName>
        <fullName evidence="3">RICIN domain-containing protein</fullName>
    </submittedName>
</protein>
<accession>A0ABW3QRV2</accession>
<dbReference type="PROSITE" id="PS50231">
    <property type="entry name" value="RICIN_B_LECTIN"/>
    <property type="match status" value="1"/>
</dbReference>
<keyword evidence="1" id="KW-0732">Signal</keyword>
<keyword evidence="4" id="KW-1185">Reference proteome</keyword>
<evidence type="ECO:0000313" key="3">
    <source>
        <dbReference type="EMBL" id="MFD1147506.1"/>
    </source>
</evidence>
<feature type="chain" id="PRO_5047108596" evidence="1">
    <location>
        <begin position="31"/>
        <end position="180"/>
    </location>
</feature>
<dbReference type="EMBL" id="JBHTLK010000037">
    <property type="protein sequence ID" value="MFD1147506.1"/>
    <property type="molecule type" value="Genomic_DNA"/>
</dbReference>
<dbReference type="Proteomes" id="UP001597168">
    <property type="component" value="Unassembled WGS sequence"/>
</dbReference>
<dbReference type="SMART" id="SM00458">
    <property type="entry name" value="RICIN"/>
    <property type="match status" value="1"/>
</dbReference>
<dbReference type="Pfam" id="PF00652">
    <property type="entry name" value="Ricin_B_lectin"/>
    <property type="match status" value="1"/>
</dbReference>
<evidence type="ECO:0000259" key="2">
    <source>
        <dbReference type="SMART" id="SM00458"/>
    </source>
</evidence>
<organism evidence="3 4">
    <name type="scientific">Saccharothrix hoggarensis</name>
    <dbReference type="NCBI Taxonomy" id="913853"/>
    <lineage>
        <taxon>Bacteria</taxon>
        <taxon>Bacillati</taxon>
        <taxon>Actinomycetota</taxon>
        <taxon>Actinomycetes</taxon>
        <taxon>Pseudonocardiales</taxon>
        <taxon>Pseudonocardiaceae</taxon>
        <taxon>Saccharothrix</taxon>
    </lineage>
</organism>
<dbReference type="SUPFAM" id="SSF50370">
    <property type="entry name" value="Ricin B-like lectins"/>
    <property type="match status" value="1"/>
</dbReference>
<sequence>MHGFARLLRTALVAGAVTAAVAAAAPAASANTATANATAAAFTAKVVNANSDKCLAIPGGTSREFTQAIQFSCYPPGDSKEWRVSRLYTDGYGNPVYGLENVASGLCLSIAVESTSNGAQVWQEDCSASPFQKWAYDKGIRLRNVATGKCMAVPNGWQSDGVGIIQWPCGTGAEQRWYVG</sequence>
<feature type="domain" description="Ricin B lectin" evidence="2">
    <location>
        <begin position="43"/>
        <end position="180"/>
    </location>
</feature>
<gene>
    <name evidence="3" type="ORF">ACFQ3T_10260</name>
</gene>
<feature type="signal peptide" evidence="1">
    <location>
        <begin position="1"/>
        <end position="30"/>
    </location>
</feature>
<proteinExistence type="predicted"/>
<dbReference type="RefSeq" id="WP_380722713.1">
    <property type="nucleotide sequence ID" value="NZ_JBHTLK010000037.1"/>
</dbReference>
<name>A0ABW3QRV2_9PSEU</name>
<comment type="caution">
    <text evidence="3">The sequence shown here is derived from an EMBL/GenBank/DDBJ whole genome shotgun (WGS) entry which is preliminary data.</text>
</comment>